<name>A0A1V8T6G1_9PEZI</name>
<accession>A0A1V8T6G1</accession>
<proteinExistence type="predicted"/>
<comment type="caution">
    <text evidence="1">The sequence shown here is derived from an EMBL/GenBank/DDBJ whole genome shotgun (WGS) entry which is preliminary data.</text>
</comment>
<dbReference type="InParanoid" id="A0A1V8T6G1"/>
<dbReference type="EMBL" id="NAJO01000016">
    <property type="protein sequence ID" value="OQO06762.1"/>
    <property type="molecule type" value="Genomic_DNA"/>
</dbReference>
<sequence length="196" mass="22665">MVHVPCSVEADKVNSIEKATLTESIPGFARARRVAHEKRWWFVSILQRACAERDGDTRVSECRPLPEMEDFFPRAAPMDPRAPFFGNWDNIISKLENKDLLRGPHYTRVHGKPRYFLTSRVGMSDCLEAYYPKPWDYGGTEVTSRILLLPDLKQKFSYCVKTQAMASIFWDAAAEMEDFAASRFRQAAVMEEMFIW</sequence>
<protein>
    <submittedName>
        <fullName evidence="1">Uncharacterized protein</fullName>
    </submittedName>
</protein>
<dbReference type="Proteomes" id="UP000192596">
    <property type="component" value="Unassembled WGS sequence"/>
</dbReference>
<keyword evidence="2" id="KW-1185">Reference proteome</keyword>
<gene>
    <name evidence="1" type="ORF">B0A48_08550</name>
</gene>
<evidence type="ECO:0000313" key="2">
    <source>
        <dbReference type="Proteomes" id="UP000192596"/>
    </source>
</evidence>
<reference evidence="2" key="1">
    <citation type="submission" date="2017-03" db="EMBL/GenBank/DDBJ databases">
        <title>Genomes of endolithic fungi from Antarctica.</title>
        <authorList>
            <person name="Coleine C."/>
            <person name="Masonjones S."/>
            <person name="Stajich J.E."/>
        </authorList>
    </citation>
    <scope>NUCLEOTIDE SEQUENCE [LARGE SCALE GENOMIC DNA]</scope>
    <source>
        <strain evidence="2">CCFEE 5527</strain>
    </source>
</reference>
<evidence type="ECO:0000313" key="1">
    <source>
        <dbReference type="EMBL" id="OQO06762.1"/>
    </source>
</evidence>
<dbReference type="AlphaFoldDB" id="A0A1V8T6G1"/>
<organism evidence="1 2">
    <name type="scientific">Cryoendolithus antarcticus</name>
    <dbReference type="NCBI Taxonomy" id="1507870"/>
    <lineage>
        <taxon>Eukaryota</taxon>
        <taxon>Fungi</taxon>
        <taxon>Dikarya</taxon>
        <taxon>Ascomycota</taxon>
        <taxon>Pezizomycotina</taxon>
        <taxon>Dothideomycetes</taxon>
        <taxon>Dothideomycetidae</taxon>
        <taxon>Cladosporiales</taxon>
        <taxon>Cladosporiaceae</taxon>
        <taxon>Cryoendolithus</taxon>
    </lineage>
</organism>